<sequence length="168" mass="19932">MSVYNDNNNNNNNKIRKDKKKAKCEIHKREVKELINKLKPMIATKQREYMSKEEALPYQIRLSRNVFLRKLIEAREQEIRDIKDEITKLQESLTNRRLALGRAKKILESRRTLIAKQVPRISHNAQEAHDVWSRLCLYECRKKVLSLCELYTLQMNSNQGYSSIHGIH</sequence>
<feature type="non-terminal residue" evidence="3">
    <location>
        <position position="168"/>
    </location>
</feature>
<keyword evidence="1" id="KW-0175">Coiled coil</keyword>
<evidence type="ECO:0000256" key="1">
    <source>
        <dbReference type="SAM" id="Coils"/>
    </source>
</evidence>
<evidence type="ECO:0000256" key="2">
    <source>
        <dbReference type="SAM" id="MobiDB-lite"/>
    </source>
</evidence>
<accession>X6MNQ1</accession>
<feature type="compositionally biased region" description="Low complexity" evidence="2">
    <location>
        <begin position="1"/>
        <end position="13"/>
    </location>
</feature>
<proteinExistence type="predicted"/>
<evidence type="ECO:0000313" key="4">
    <source>
        <dbReference type="Proteomes" id="UP000023152"/>
    </source>
</evidence>
<protein>
    <submittedName>
        <fullName evidence="3">Uncharacterized protein</fullName>
    </submittedName>
</protein>
<keyword evidence="4" id="KW-1185">Reference proteome</keyword>
<reference evidence="3 4" key="1">
    <citation type="journal article" date="2013" name="Curr. Biol.">
        <title>The Genome of the Foraminiferan Reticulomyxa filosa.</title>
        <authorList>
            <person name="Glockner G."/>
            <person name="Hulsmann N."/>
            <person name="Schleicher M."/>
            <person name="Noegel A.A."/>
            <person name="Eichinger L."/>
            <person name="Gallinger C."/>
            <person name="Pawlowski J."/>
            <person name="Sierra R."/>
            <person name="Euteneuer U."/>
            <person name="Pillet L."/>
            <person name="Moustafa A."/>
            <person name="Platzer M."/>
            <person name="Groth M."/>
            <person name="Szafranski K."/>
            <person name="Schliwa M."/>
        </authorList>
    </citation>
    <scope>NUCLEOTIDE SEQUENCE [LARGE SCALE GENOMIC DNA]</scope>
</reference>
<evidence type="ECO:0000313" key="3">
    <source>
        <dbReference type="EMBL" id="ETO15628.1"/>
    </source>
</evidence>
<name>X6MNQ1_RETFI</name>
<feature type="coiled-coil region" evidence="1">
    <location>
        <begin position="65"/>
        <end position="92"/>
    </location>
</feature>
<feature type="region of interest" description="Disordered" evidence="2">
    <location>
        <begin position="1"/>
        <end position="21"/>
    </location>
</feature>
<gene>
    <name evidence="3" type="ORF">RFI_21735</name>
</gene>
<dbReference type="Proteomes" id="UP000023152">
    <property type="component" value="Unassembled WGS sequence"/>
</dbReference>
<organism evidence="3 4">
    <name type="scientific">Reticulomyxa filosa</name>
    <dbReference type="NCBI Taxonomy" id="46433"/>
    <lineage>
        <taxon>Eukaryota</taxon>
        <taxon>Sar</taxon>
        <taxon>Rhizaria</taxon>
        <taxon>Retaria</taxon>
        <taxon>Foraminifera</taxon>
        <taxon>Monothalamids</taxon>
        <taxon>Reticulomyxidae</taxon>
        <taxon>Reticulomyxa</taxon>
    </lineage>
</organism>
<comment type="caution">
    <text evidence="3">The sequence shown here is derived from an EMBL/GenBank/DDBJ whole genome shotgun (WGS) entry which is preliminary data.</text>
</comment>
<dbReference type="EMBL" id="ASPP01018947">
    <property type="protein sequence ID" value="ETO15628.1"/>
    <property type="molecule type" value="Genomic_DNA"/>
</dbReference>
<dbReference type="AlphaFoldDB" id="X6MNQ1"/>